<reference evidence="1" key="1">
    <citation type="submission" date="2020-05" db="EMBL/GenBank/DDBJ databases">
        <authorList>
            <person name="Chiriac C."/>
            <person name="Salcher M."/>
            <person name="Ghai R."/>
            <person name="Kavagutti S V."/>
        </authorList>
    </citation>
    <scope>NUCLEOTIDE SEQUENCE</scope>
</reference>
<proteinExistence type="predicted"/>
<gene>
    <name evidence="1" type="ORF">UFOVP1336_50</name>
</gene>
<evidence type="ECO:0000313" key="1">
    <source>
        <dbReference type="EMBL" id="CAB4199551.1"/>
    </source>
</evidence>
<protein>
    <submittedName>
        <fullName evidence="1">Uncharacterized protein</fullName>
    </submittedName>
</protein>
<name>A0A6J5S019_9CAUD</name>
<organism evidence="1">
    <name type="scientific">uncultured Caudovirales phage</name>
    <dbReference type="NCBI Taxonomy" id="2100421"/>
    <lineage>
        <taxon>Viruses</taxon>
        <taxon>Duplodnaviria</taxon>
        <taxon>Heunggongvirae</taxon>
        <taxon>Uroviricota</taxon>
        <taxon>Caudoviricetes</taxon>
        <taxon>Peduoviridae</taxon>
        <taxon>Maltschvirus</taxon>
        <taxon>Maltschvirus maltsch</taxon>
    </lineage>
</organism>
<accession>A0A6J5S019</accession>
<sequence length="116" mass="12832">MTENNLNCDWCACVRCSEGNCCDHGEYLEGGKINWAAPHRVWVKPITGNLNAIGGEFVVEDQFGNLYTWTINCLEIPGYRGLPEILLNRISGVSPNDICDVAVPKAELKKAFGEML</sequence>
<dbReference type="EMBL" id="LR797285">
    <property type="protein sequence ID" value="CAB4199551.1"/>
    <property type="molecule type" value="Genomic_DNA"/>
</dbReference>